<protein>
    <submittedName>
        <fullName evidence="1">Uncharacterized protein</fullName>
    </submittedName>
</protein>
<dbReference type="AlphaFoldDB" id="A0A9P8S279"/>
<dbReference type="Proteomes" id="UP000018208">
    <property type="component" value="Unassembled WGS sequence"/>
</dbReference>
<evidence type="ECO:0000313" key="1">
    <source>
        <dbReference type="EMBL" id="KAH0577730.1"/>
    </source>
</evidence>
<gene>
    <name evidence="1" type="ORF">SS50377_21084</name>
</gene>
<keyword evidence="2" id="KW-1185">Reference proteome</keyword>
<dbReference type="EMBL" id="AUWU02000001">
    <property type="protein sequence ID" value="KAH0577730.1"/>
    <property type="molecule type" value="Genomic_DNA"/>
</dbReference>
<dbReference type="GeneID" id="94295107"/>
<dbReference type="KEGG" id="ssao:94295107"/>
<organism evidence="1 2">
    <name type="scientific">Spironucleus salmonicida</name>
    <dbReference type="NCBI Taxonomy" id="348837"/>
    <lineage>
        <taxon>Eukaryota</taxon>
        <taxon>Metamonada</taxon>
        <taxon>Diplomonadida</taxon>
        <taxon>Hexamitidae</taxon>
        <taxon>Hexamitinae</taxon>
        <taxon>Spironucleus</taxon>
    </lineage>
</organism>
<comment type="caution">
    <text evidence="1">The sequence shown here is derived from an EMBL/GenBank/DDBJ whole genome shotgun (WGS) entry which is preliminary data.</text>
</comment>
<dbReference type="RefSeq" id="XP_067768503.1">
    <property type="nucleotide sequence ID" value="XM_067905021.1"/>
</dbReference>
<sequence length="772" mass="89178">MRQIKVSLNQTLSCAKDITQLLVIIELYKTPNNMVHQSRNITFNPQIKQAQEQSFLTPELYYNTKPKLYCYFQLKNGEIASRDSKEINFSQQETFQFQLNQIVFTIDLGEMIPLKNPMQIAKLSMKQLNLEYFSQNFGPIFQELRLIFRIGNYLNSGILSNSDQELIVYTIDNVQPSIEIQGCLDNTWVNLVILTLDKQSVPATYQFDQLLQCTQFTKNQIRAIDNLKSIKIDEPDKEMMLSNYIGNHQHKISYKYKTAEKVINALLKKFEKENKGLNFDYQKISEQPLQTKVSFTLQISLPFLDKEINNYKQMNVIYSEKDNTIQKKKDVLTHCLKYVNKDYLKNAFALAVFVSDDQLIKMIPQSQARPVSLQGTDGNYIISFKSAETFMSGSQASGNSIEAPLNLFGTVFASPLYFPDNKVESTISNEILQVISNNKTYIKSYSTILDIIQERKEECIIQLLASDRSTLNMQIKYLGEIKIKKKTQQEDKIQEQIQIQQRPKQAAPPFISTVLPKQQFIESIQTDNGMKTLAVDEEDVIPKQFIIDSQKIVYLEQQLLEKTKENIYLLKENETLKSTQNQLFNQEVDRDKSDPIFFERQSETISISDLNIAQYYTGLDLIPREISSKQQLMHYLANTCSTKRLTYAISNLCNEITLISKDASRVKAKNQENEDALINEQEQIIQHMEKKIYQFSQLIQQLQEQQYNIETLGQYSNVHALKCPERKVNSQRGNFPPTVLPPLSKPAINDITSVDDDIQKALSLAKQIKMQQ</sequence>
<evidence type="ECO:0000313" key="2">
    <source>
        <dbReference type="Proteomes" id="UP000018208"/>
    </source>
</evidence>
<accession>A0A9P8S279</accession>
<name>A0A9P8S279_9EUKA</name>
<reference evidence="1 2" key="1">
    <citation type="journal article" date="2014" name="PLoS Genet.">
        <title>The Genome of Spironucleus salmonicida Highlights a Fish Pathogen Adapted to Fluctuating Environments.</title>
        <authorList>
            <person name="Xu F."/>
            <person name="Jerlstrom-Hultqvist J."/>
            <person name="Einarsson E."/>
            <person name="Astvaldsson A."/>
            <person name="Svard S.G."/>
            <person name="Andersson J.O."/>
        </authorList>
    </citation>
    <scope>NUCLEOTIDE SEQUENCE [LARGE SCALE GENOMIC DNA]</scope>
    <source>
        <strain evidence="1 2">ATCC 50377</strain>
    </source>
</reference>
<proteinExistence type="predicted"/>